<keyword evidence="20" id="KW-1185">Reference proteome</keyword>
<feature type="transmembrane region" description="Helical" evidence="16">
    <location>
        <begin position="37"/>
        <end position="61"/>
    </location>
</feature>
<dbReference type="InterPro" id="IPR050980">
    <property type="entry name" value="2C_sensor_his_kinase"/>
</dbReference>
<evidence type="ECO:0000259" key="17">
    <source>
        <dbReference type="PROSITE" id="PS50109"/>
    </source>
</evidence>
<evidence type="ECO:0000256" key="2">
    <source>
        <dbReference type="ARBA" id="ARBA00004429"/>
    </source>
</evidence>
<organism evidence="19 20">
    <name type="scientific">Azospirillum humicireducens</name>
    <dbReference type="NCBI Taxonomy" id="1226968"/>
    <lineage>
        <taxon>Bacteria</taxon>
        <taxon>Pseudomonadati</taxon>
        <taxon>Pseudomonadota</taxon>
        <taxon>Alphaproteobacteria</taxon>
        <taxon>Rhodospirillales</taxon>
        <taxon>Azospirillaceae</taxon>
        <taxon>Azospirillum</taxon>
    </lineage>
</organism>
<dbReference type="Gene3D" id="3.30.565.10">
    <property type="entry name" value="Histidine kinase-like ATPase, C-terminal domain"/>
    <property type="match status" value="1"/>
</dbReference>
<evidence type="ECO:0000256" key="14">
    <source>
        <dbReference type="ARBA" id="ARBA00023136"/>
    </source>
</evidence>
<evidence type="ECO:0000313" key="19">
    <source>
        <dbReference type="EMBL" id="ANC90431.1"/>
    </source>
</evidence>
<keyword evidence="11" id="KW-0067">ATP-binding</keyword>
<keyword evidence="10" id="KW-0418">Kinase</keyword>
<dbReference type="PRINTS" id="PR00344">
    <property type="entry name" value="BCTRLSENSOR"/>
</dbReference>
<keyword evidence="5" id="KW-0997">Cell inner membrane</keyword>
<dbReference type="InterPro" id="IPR036890">
    <property type="entry name" value="HATPase_C_sf"/>
</dbReference>
<evidence type="ECO:0000259" key="18">
    <source>
        <dbReference type="PROSITE" id="PS50885"/>
    </source>
</evidence>
<evidence type="ECO:0000256" key="1">
    <source>
        <dbReference type="ARBA" id="ARBA00000085"/>
    </source>
</evidence>
<evidence type="ECO:0000256" key="4">
    <source>
        <dbReference type="ARBA" id="ARBA00022475"/>
    </source>
</evidence>
<proteinExistence type="predicted"/>
<dbReference type="SMART" id="SM00388">
    <property type="entry name" value="HisKA"/>
    <property type="match status" value="1"/>
</dbReference>
<dbReference type="EC" id="2.7.13.3" evidence="3"/>
<reference evidence="19 20" key="1">
    <citation type="journal article" date="2013" name="Int. J. Syst. Evol. Microbiol.">
        <title>Azospirillum humicireducens sp. nov., a nitrogen-fixing bacterium isolated from a microbial fuel cell.</title>
        <authorList>
            <person name="Zhou S."/>
            <person name="Han L."/>
            <person name="Wang Y."/>
            <person name="Yang G."/>
            <person name="Zhuang L."/>
            <person name="Hu P."/>
        </authorList>
    </citation>
    <scope>NUCLEOTIDE SEQUENCE [LARGE SCALE GENOMIC DNA]</scope>
    <source>
        <strain evidence="19 20">SgZ-5</strain>
    </source>
</reference>
<dbReference type="InterPro" id="IPR003594">
    <property type="entry name" value="HATPase_dom"/>
</dbReference>
<dbReference type="SMART" id="SM00304">
    <property type="entry name" value="HAMP"/>
    <property type="match status" value="1"/>
</dbReference>
<dbReference type="PROSITE" id="PS50109">
    <property type="entry name" value="HIS_KIN"/>
    <property type="match status" value="1"/>
</dbReference>
<dbReference type="RefSeq" id="WP_082860664.1">
    <property type="nucleotide sequence ID" value="NZ_CP015285.1"/>
</dbReference>
<evidence type="ECO:0000256" key="6">
    <source>
        <dbReference type="ARBA" id="ARBA00022553"/>
    </source>
</evidence>
<dbReference type="OrthoDB" id="9804645at2"/>
<dbReference type="KEGG" id="ahu:A6A40_00020"/>
<protein>
    <recommendedName>
        <fullName evidence="3">histidine kinase</fullName>
        <ecNumber evidence="3">2.7.13.3</ecNumber>
    </recommendedName>
</protein>
<keyword evidence="14 16" id="KW-0472">Membrane</keyword>
<dbReference type="CDD" id="cd06225">
    <property type="entry name" value="HAMP"/>
    <property type="match status" value="1"/>
</dbReference>
<feature type="transmembrane region" description="Helical" evidence="16">
    <location>
        <begin position="208"/>
        <end position="227"/>
    </location>
</feature>
<dbReference type="GO" id="GO:0005886">
    <property type="term" value="C:plasma membrane"/>
    <property type="evidence" value="ECO:0007669"/>
    <property type="project" value="UniProtKB-SubCell"/>
</dbReference>
<dbReference type="CDD" id="cd00082">
    <property type="entry name" value="HisKA"/>
    <property type="match status" value="1"/>
</dbReference>
<evidence type="ECO:0000256" key="16">
    <source>
        <dbReference type="SAM" id="Phobius"/>
    </source>
</evidence>
<dbReference type="STRING" id="1226968.A6A40_00020"/>
<keyword evidence="13" id="KW-0902">Two-component regulatory system</keyword>
<evidence type="ECO:0000256" key="15">
    <source>
        <dbReference type="SAM" id="MobiDB-lite"/>
    </source>
</evidence>
<dbReference type="InterPro" id="IPR004358">
    <property type="entry name" value="Sig_transdc_His_kin-like_C"/>
</dbReference>
<evidence type="ECO:0000256" key="3">
    <source>
        <dbReference type="ARBA" id="ARBA00012438"/>
    </source>
</evidence>
<dbReference type="SMART" id="SM00387">
    <property type="entry name" value="HATPase_c"/>
    <property type="match status" value="1"/>
</dbReference>
<dbReference type="PANTHER" id="PTHR44936">
    <property type="entry name" value="SENSOR PROTEIN CREC"/>
    <property type="match status" value="1"/>
</dbReference>
<evidence type="ECO:0000256" key="12">
    <source>
        <dbReference type="ARBA" id="ARBA00022989"/>
    </source>
</evidence>
<evidence type="ECO:0000256" key="10">
    <source>
        <dbReference type="ARBA" id="ARBA00022777"/>
    </source>
</evidence>
<comment type="subcellular location">
    <subcellularLocation>
        <location evidence="2">Cell inner membrane</location>
        <topology evidence="2">Multi-pass membrane protein</topology>
    </subcellularLocation>
</comment>
<evidence type="ECO:0000256" key="11">
    <source>
        <dbReference type="ARBA" id="ARBA00022840"/>
    </source>
</evidence>
<dbReference type="PROSITE" id="PS50885">
    <property type="entry name" value="HAMP"/>
    <property type="match status" value="1"/>
</dbReference>
<dbReference type="PANTHER" id="PTHR44936:SF5">
    <property type="entry name" value="SENSOR HISTIDINE KINASE ENVZ"/>
    <property type="match status" value="1"/>
</dbReference>
<name>A0A168XXK8_9PROT</name>
<dbReference type="Pfam" id="PF00512">
    <property type="entry name" value="HisKA"/>
    <property type="match status" value="1"/>
</dbReference>
<dbReference type="GO" id="GO:0005524">
    <property type="term" value="F:ATP binding"/>
    <property type="evidence" value="ECO:0007669"/>
    <property type="project" value="UniProtKB-KW"/>
</dbReference>
<dbReference type="Gene3D" id="1.10.287.130">
    <property type="match status" value="1"/>
</dbReference>
<evidence type="ECO:0000256" key="9">
    <source>
        <dbReference type="ARBA" id="ARBA00022741"/>
    </source>
</evidence>
<feature type="domain" description="Histidine kinase" evidence="17">
    <location>
        <begin position="288"/>
        <end position="500"/>
    </location>
</feature>
<feature type="domain" description="HAMP" evidence="18">
    <location>
        <begin position="228"/>
        <end position="280"/>
    </location>
</feature>
<dbReference type="Pfam" id="PF00672">
    <property type="entry name" value="HAMP"/>
    <property type="match status" value="1"/>
</dbReference>
<dbReference type="SUPFAM" id="SSF55874">
    <property type="entry name" value="ATPase domain of HSP90 chaperone/DNA topoisomerase II/histidine kinase"/>
    <property type="match status" value="1"/>
</dbReference>
<dbReference type="GO" id="GO:0000155">
    <property type="term" value="F:phosphorelay sensor kinase activity"/>
    <property type="evidence" value="ECO:0007669"/>
    <property type="project" value="InterPro"/>
</dbReference>
<evidence type="ECO:0000256" key="8">
    <source>
        <dbReference type="ARBA" id="ARBA00022692"/>
    </source>
</evidence>
<evidence type="ECO:0000313" key="20">
    <source>
        <dbReference type="Proteomes" id="UP000077405"/>
    </source>
</evidence>
<keyword evidence="6" id="KW-0597">Phosphoprotein</keyword>
<dbReference type="Pfam" id="PF02518">
    <property type="entry name" value="HATPase_c"/>
    <property type="match status" value="1"/>
</dbReference>
<dbReference type="InterPro" id="IPR036097">
    <property type="entry name" value="HisK_dim/P_sf"/>
</dbReference>
<dbReference type="AlphaFoldDB" id="A0A168XXK8"/>
<feature type="region of interest" description="Disordered" evidence="15">
    <location>
        <begin position="469"/>
        <end position="500"/>
    </location>
</feature>
<gene>
    <name evidence="19" type="ORF">A6A40_00020</name>
</gene>
<comment type="catalytic activity">
    <reaction evidence="1">
        <text>ATP + protein L-histidine = ADP + protein N-phospho-L-histidine.</text>
        <dbReference type="EC" id="2.7.13.3"/>
    </reaction>
</comment>
<keyword evidence="7" id="KW-0808">Transferase</keyword>
<dbReference type="EMBL" id="CP015285">
    <property type="protein sequence ID" value="ANC90431.1"/>
    <property type="molecule type" value="Genomic_DNA"/>
</dbReference>
<keyword evidence="8 16" id="KW-0812">Transmembrane</keyword>
<accession>A0A168XXK8</accession>
<dbReference type="InterPro" id="IPR003660">
    <property type="entry name" value="HAMP_dom"/>
</dbReference>
<dbReference type="Proteomes" id="UP000077405">
    <property type="component" value="Chromosome"/>
</dbReference>
<keyword evidence="9" id="KW-0547">Nucleotide-binding</keyword>
<dbReference type="SUPFAM" id="SSF47384">
    <property type="entry name" value="Homodimeric domain of signal transducing histidine kinase"/>
    <property type="match status" value="1"/>
</dbReference>
<dbReference type="InterPro" id="IPR003661">
    <property type="entry name" value="HisK_dim/P_dom"/>
</dbReference>
<evidence type="ECO:0000256" key="13">
    <source>
        <dbReference type="ARBA" id="ARBA00023012"/>
    </source>
</evidence>
<dbReference type="InterPro" id="IPR005467">
    <property type="entry name" value="His_kinase_dom"/>
</dbReference>
<evidence type="ECO:0000256" key="7">
    <source>
        <dbReference type="ARBA" id="ARBA00022679"/>
    </source>
</evidence>
<keyword evidence="12 16" id="KW-1133">Transmembrane helix</keyword>
<evidence type="ECO:0000256" key="5">
    <source>
        <dbReference type="ARBA" id="ARBA00022519"/>
    </source>
</evidence>
<feature type="region of interest" description="Disordered" evidence="15">
    <location>
        <begin position="1"/>
        <end position="20"/>
    </location>
</feature>
<sequence length="500" mass="54382">MTAQPETAKPQPETAKSRLARRRGAVRRLRFRFPDSLASRIAMTVVLALLLTQAISALIYLTDRSEGPPIHGPNVLIQRVTAIVQLVESTSAPDRARVVRAIDDPVLRVEWHPDRPPPLGPAFSTGRFEGLRHRLREQLSTADRNIVVEVQLPPDGRVGVGPPPPFLGGDEPRRWGPHVRLSVRLGDGSWLSFTGGDPLPGPFRVFRFLLWMGGVAAVILVVSLLAARRAAGPLDSFAAAAERLSVDGQADPLPEEGPRELRAAIRAFNRMQARLARFVADRTQMLAAIGHDLRTPITRLRLRAELVDDPEMQRRMLADLDEMEAMISATLAFARDDAQREPRVRFDLADLLQSLCDDRVDAGHRAVYDGPAHVVAEGRPVALRRAFANLMDNAIKYGGGFTVGLESGPDGSGAGRQARIHIEDDGPGIPEAEFEKVFAPFYRLERSRSRDTGGVGLGLSTARSIIRGHGGDVTLSNRQGDGENDGGNGGGLRATVTLPL</sequence>
<keyword evidence="4" id="KW-1003">Cell membrane</keyword>